<protein>
    <submittedName>
        <fullName evidence="2">Uncharacterized protein</fullName>
    </submittedName>
</protein>
<proteinExistence type="predicted"/>
<keyword evidence="3" id="KW-1185">Reference proteome</keyword>
<dbReference type="Proteomes" id="UP000225706">
    <property type="component" value="Unassembled WGS sequence"/>
</dbReference>
<name>A0A2B4SA01_STYPI</name>
<dbReference type="EMBL" id="LSMT01000153">
    <property type="protein sequence ID" value="PFX25352.1"/>
    <property type="molecule type" value="Genomic_DNA"/>
</dbReference>
<evidence type="ECO:0000313" key="3">
    <source>
        <dbReference type="Proteomes" id="UP000225706"/>
    </source>
</evidence>
<accession>A0A2B4SA01</accession>
<feature type="region of interest" description="Disordered" evidence="1">
    <location>
        <begin position="191"/>
        <end position="352"/>
    </location>
</feature>
<organism evidence="2 3">
    <name type="scientific">Stylophora pistillata</name>
    <name type="common">Smooth cauliflower coral</name>
    <dbReference type="NCBI Taxonomy" id="50429"/>
    <lineage>
        <taxon>Eukaryota</taxon>
        <taxon>Metazoa</taxon>
        <taxon>Cnidaria</taxon>
        <taxon>Anthozoa</taxon>
        <taxon>Hexacorallia</taxon>
        <taxon>Scleractinia</taxon>
        <taxon>Astrocoeniina</taxon>
        <taxon>Pocilloporidae</taxon>
        <taxon>Stylophora</taxon>
    </lineage>
</organism>
<feature type="compositionally biased region" description="Basic and acidic residues" evidence="1">
    <location>
        <begin position="230"/>
        <end position="247"/>
    </location>
</feature>
<evidence type="ECO:0000256" key="1">
    <source>
        <dbReference type="SAM" id="MobiDB-lite"/>
    </source>
</evidence>
<feature type="compositionally biased region" description="Basic residues" evidence="1">
    <location>
        <begin position="262"/>
        <end position="271"/>
    </location>
</feature>
<reference evidence="3" key="1">
    <citation type="journal article" date="2017" name="bioRxiv">
        <title>Comparative analysis of the genomes of Stylophora pistillata and Acropora digitifera provides evidence for extensive differences between species of corals.</title>
        <authorList>
            <person name="Voolstra C.R."/>
            <person name="Li Y."/>
            <person name="Liew Y.J."/>
            <person name="Baumgarten S."/>
            <person name="Zoccola D."/>
            <person name="Flot J.-F."/>
            <person name="Tambutte S."/>
            <person name="Allemand D."/>
            <person name="Aranda M."/>
        </authorList>
    </citation>
    <scope>NUCLEOTIDE SEQUENCE [LARGE SCALE GENOMIC DNA]</scope>
</reference>
<feature type="region of interest" description="Disordered" evidence="1">
    <location>
        <begin position="106"/>
        <end position="135"/>
    </location>
</feature>
<feature type="compositionally biased region" description="Basic and acidic residues" evidence="1">
    <location>
        <begin position="199"/>
        <end position="213"/>
    </location>
</feature>
<dbReference type="AlphaFoldDB" id="A0A2B4SA01"/>
<comment type="caution">
    <text evidence="2">The sequence shown here is derived from an EMBL/GenBank/DDBJ whole genome shotgun (WGS) entry which is preliminary data.</text>
</comment>
<sequence>MYACTYALPSSQQTLPSLRPTEKLSLPSISSKVKKAPTRLKSSVKRMLPSIPLVENVAVPCIKANVAASLSVHQLLPTLPSIRKQDALLTEKPQIKVKSAVKRLLPNISPPEKHSPPCIEPSAVKAQPNSRRQRFLPSIPTLPTIKEQQSPVLEEMEAGTVGVHTAESEQTKGVHLVESFKSKVLSLAEGNKLQSRQMKQKDNSLSDPKEAVEAPRAALQSAGEETPSNHNDELPERYRTKRNEKNKEKRKKHEKRKEQRETKKKITKAQRVRIATASSTRGETTPGKEGQSRGILTVKPALSGTQSKQENVIKPRPHPSQPTIKKGSLSAHPSEKRRQPKWRTKEGRILRV</sequence>
<feature type="compositionally biased region" description="Basic and acidic residues" evidence="1">
    <location>
        <begin position="333"/>
        <end position="352"/>
    </location>
</feature>
<gene>
    <name evidence="2" type="ORF">AWC38_SpisGene10043</name>
</gene>
<evidence type="ECO:0000313" key="2">
    <source>
        <dbReference type="EMBL" id="PFX25352.1"/>
    </source>
</evidence>